<keyword evidence="9 14" id="KW-0456">Lyase</keyword>
<evidence type="ECO:0000256" key="1">
    <source>
        <dbReference type="ARBA" id="ARBA00004514"/>
    </source>
</evidence>
<evidence type="ECO:0000256" key="7">
    <source>
        <dbReference type="ARBA" id="ARBA00022490"/>
    </source>
</evidence>
<proteinExistence type="inferred from homology"/>
<dbReference type="FunFam" id="3.20.20.210:FF:000008">
    <property type="entry name" value="Uroporphyrinogen decarboxylase"/>
    <property type="match status" value="1"/>
</dbReference>
<evidence type="ECO:0000256" key="12">
    <source>
        <dbReference type="ARBA" id="ARBA00047341"/>
    </source>
</evidence>
<evidence type="ECO:0000256" key="6">
    <source>
        <dbReference type="ARBA" id="ARBA00014308"/>
    </source>
</evidence>
<evidence type="ECO:0000259" key="16">
    <source>
        <dbReference type="PROSITE" id="PS00906"/>
    </source>
</evidence>
<organism evidence="18 19">
    <name type="scientific">Acanthoscelides obtectus</name>
    <name type="common">Bean weevil</name>
    <name type="synonym">Bruchus obtectus</name>
    <dbReference type="NCBI Taxonomy" id="200917"/>
    <lineage>
        <taxon>Eukaryota</taxon>
        <taxon>Metazoa</taxon>
        <taxon>Ecdysozoa</taxon>
        <taxon>Arthropoda</taxon>
        <taxon>Hexapoda</taxon>
        <taxon>Insecta</taxon>
        <taxon>Pterygota</taxon>
        <taxon>Neoptera</taxon>
        <taxon>Endopterygota</taxon>
        <taxon>Coleoptera</taxon>
        <taxon>Polyphaga</taxon>
        <taxon>Cucujiformia</taxon>
        <taxon>Chrysomeloidea</taxon>
        <taxon>Chrysomelidae</taxon>
        <taxon>Bruchinae</taxon>
        <taxon>Bruchini</taxon>
        <taxon>Acanthoscelides</taxon>
    </lineage>
</organism>
<dbReference type="NCBIfam" id="TIGR01464">
    <property type="entry name" value="hemE"/>
    <property type="match status" value="1"/>
</dbReference>
<evidence type="ECO:0000313" key="19">
    <source>
        <dbReference type="Proteomes" id="UP001152888"/>
    </source>
</evidence>
<evidence type="ECO:0000256" key="10">
    <source>
        <dbReference type="ARBA" id="ARBA00023244"/>
    </source>
</evidence>
<dbReference type="OrthoDB" id="339900at2759"/>
<dbReference type="Proteomes" id="UP001152888">
    <property type="component" value="Unassembled WGS sequence"/>
</dbReference>
<feature type="domain" description="Uroporphyrinogen decarboxylase (URO-D)" evidence="17">
    <location>
        <begin position="145"/>
        <end position="161"/>
    </location>
</feature>
<dbReference type="InterPro" id="IPR038071">
    <property type="entry name" value="UROD/MetE-like_sf"/>
</dbReference>
<sequence>MQNKPFPKLVNDRIIKVAKGETPDKLPVWVMRQAGRYLPEYQELRKNNSFFDICQNPELACEATLIPIRRFKVDAAIIFSDILVVPQALGMKVKMVPGVGPVFPDPLTLESMTQLNLDGAISRLQYVGDAISLTRHRLNGAVPLFGFSGAPWTVMCYMIEGGGSKTMSKAKKWLYCHPDAATQLMDLLAEVITDYLLMQIKSGAQIVQVFDSCVEHLDRELYSKYGLPQLKRIASNLKQQMEASKIEVPLFIKGAHICVDELDSLGYDVVGIDWTISPSRVGARVGDRDVTIQGNLDPCALYAPKEKLIEMVEKMVERMIADFGTRRLIVNLGHGVYPDTDPEAFKTFVDAVHAVRL</sequence>
<evidence type="ECO:0000256" key="5">
    <source>
        <dbReference type="ARBA" id="ARBA00012288"/>
    </source>
</evidence>
<protein>
    <recommendedName>
        <fullName evidence="6 14">Uroporphyrinogen decarboxylase</fullName>
        <ecNumber evidence="5 14">4.1.1.37</ecNumber>
    </recommendedName>
</protein>
<keyword evidence="8 14" id="KW-0210">Decarboxylase</keyword>
<reference evidence="18" key="1">
    <citation type="submission" date="2022-03" db="EMBL/GenBank/DDBJ databases">
        <authorList>
            <person name="Sayadi A."/>
        </authorList>
    </citation>
    <scope>NUCLEOTIDE SEQUENCE</scope>
</reference>
<dbReference type="GO" id="GO:0005829">
    <property type="term" value="C:cytosol"/>
    <property type="evidence" value="ECO:0007669"/>
    <property type="project" value="UniProtKB-SubCell"/>
</dbReference>
<dbReference type="Pfam" id="PF01208">
    <property type="entry name" value="URO-D"/>
    <property type="match status" value="1"/>
</dbReference>
<dbReference type="HAMAP" id="MF_00218">
    <property type="entry name" value="URO_D"/>
    <property type="match status" value="1"/>
</dbReference>
<dbReference type="EMBL" id="CAKOFQ010007771">
    <property type="protein sequence ID" value="CAH2007915.1"/>
    <property type="molecule type" value="Genomic_DNA"/>
</dbReference>
<comment type="subunit">
    <text evidence="4">Homodimer.</text>
</comment>
<comment type="catalytic activity">
    <reaction evidence="12">
        <text>uroporphyrinogen I + 4 H(+) = coproporphyrinogen I + 4 CO2</text>
        <dbReference type="Rhea" id="RHEA:31239"/>
        <dbReference type="ChEBI" id="CHEBI:15378"/>
        <dbReference type="ChEBI" id="CHEBI:16526"/>
        <dbReference type="ChEBI" id="CHEBI:62626"/>
        <dbReference type="ChEBI" id="CHEBI:62631"/>
    </reaction>
    <physiologicalReaction direction="left-to-right" evidence="12">
        <dbReference type="Rhea" id="RHEA:31240"/>
    </physiologicalReaction>
</comment>
<dbReference type="PROSITE" id="PS00906">
    <property type="entry name" value="UROD_1"/>
    <property type="match status" value="1"/>
</dbReference>
<gene>
    <name evidence="18" type="ORF">ACAOBT_LOCUS29905</name>
</gene>
<keyword evidence="7" id="KW-0963">Cytoplasm</keyword>
<keyword evidence="19" id="KW-1185">Reference proteome</keyword>
<evidence type="ECO:0000256" key="15">
    <source>
        <dbReference type="RuleBase" id="RU004169"/>
    </source>
</evidence>
<dbReference type="EC" id="4.1.1.37" evidence="5 14"/>
<evidence type="ECO:0000256" key="8">
    <source>
        <dbReference type="ARBA" id="ARBA00022793"/>
    </source>
</evidence>
<dbReference type="InterPro" id="IPR000257">
    <property type="entry name" value="Uroporphyrinogen_deCOase"/>
</dbReference>
<name>A0A9P0LY00_ACAOB</name>
<keyword evidence="10 14" id="KW-0627">Porphyrin biosynthesis</keyword>
<evidence type="ECO:0000256" key="9">
    <source>
        <dbReference type="ARBA" id="ARBA00023239"/>
    </source>
</evidence>
<comment type="pathway">
    <text evidence="2 14">Porphyrin-containing compound metabolism; protoporphyrin-IX biosynthesis; coproporphyrinogen-III from 5-aminolevulinate: step 4/4.</text>
</comment>
<evidence type="ECO:0000256" key="13">
    <source>
        <dbReference type="ARBA" id="ARBA00048411"/>
    </source>
</evidence>
<evidence type="ECO:0000256" key="4">
    <source>
        <dbReference type="ARBA" id="ARBA00011738"/>
    </source>
</evidence>
<evidence type="ECO:0000256" key="3">
    <source>
        <dbReference type="ARBA" id="ARBA00009935"/>
    </source>
</evidence>
<comment type="function">
    <text evidence="11">Catalyzes the sequential decarboxylation of the four acetate side chains of uroporphyrinogen to form coproporphyrinogen and participates in the fifth step in the heme biosynthetic pathway. Isomer I or isomer III of uroporphyrinogen may serve as substrate, but only coproporphyrinogen III can ultimately be converted to heme. In vitro also decarboxylates pentacarboxylate porphyrinogen I.</text>
</comment>
<dbReference type="PANTHER" id="PTHR21091:SF169">
    <property type="entry name" value="UROPORPHYRINOGEN DECARBOXYLASE"/>
    <property type="match status" value="1"/>
</dbReference>
<evidence type="ECO:0000259" key="17">
    <source>
        <dbReference type="PROSITE" id="PS00907"/>
    </source>
</evidence>
<dbReference type="GO" id="GO:0004853">
    <property type="term" value="F:uroporphyrinogen decarboxylase activity"/>
    <property type="evidence" value="ECO:0007669"/>
    <property type="project" value="UniProtKB-EC"/>
</dbReference>
<dbReference type="InterPro" id="IPR006361">
    <property type="entry name" value="Uroporphyrinogen_deCO2ase_HemE"/>
</dbReference>
<evidence type="ECO:0000313" key="18">
    <source>
        <dbReference type="EMBL" id="CAH2007915.1"/>
    </source>
</evidence>
<evidence type="ECO:0000256" key="2">
    <source>
        <dbReference type="ARBA" id="ARBA00004804"/>
    </source>
</evidence>
<dbReference type="Gene3D" id="3.20.20.210">
    <property type="match status" value="1"/>
</dbReference>
<comment type="caution">
    <text evidence="18">The sequence shown here is derived from an EMBL/GenBank/DDBJ whole genome shotgun (WGS) entry which is preliminary data.</text>
</comment>
<accession>A0A9P0LY00</accession>
<dbReference type="PROSITE" id="PS00907">
    <property type="entry name" value="UROD_2"/>
    <property type="match status" value="1"/>
</dbReference>
<comment type="catalytic activity">
    <reaction evidence="13">
        <text>uroporphyrinogen III + 4 H(+) = coproporphyrinogen III + 4 CO2</text>
        <dbReference type="Rhea" id="RHEA:19865"/>
        <dbReference type="ChEBI" id="CHEBI:15378"/>
        <dbReference type="ChEBI" id="CHEBI:16526"/>
        <dbReference type="ChEBI" id="CHEBI:57308"/>
        <dbReference type="ChEBI" id="CHEBI:57309"/>
        <dbReference type="EC" id="4.1.1.37"/>
    </reaction>
    <physiologicalReaction direction="left-to-right" evidence="13">
        <dbReference type="Rhea" id="RHEA:19866"/>
    </physiologicalReaction>
</comment>
<comment type="similarity">
    <text evidence="3 15">Belongs to the uroporphyrinogen decarboxylase family.</text>
</comment>
<dbReference type="AlphaFoldDB" id="A0A9P0LY00"/>
<dbReference type="SUPFAM" id="SSF51726">
    <property type="entry name" value="UROD/MetE-like"/>
    <property type="match status" value="1"/>
</dbReference>
<dbReference type="PANTHER" id="PTHR21091">
    <property type="entry name" value="METHYLTETRAHYDROFOLATE:HOMOCYSTEINE METHYLTRANSFERASE RELATED"/>
    <property type="match status" value="1"/>
</dbReference>
<comment type="subcellular location">
    <subcellularLocation>
        <location evidence="1">Cytoplasm</location>
        <location evidence="1">Cytosol</location>
    </subcellularLocation>
</comment>
<evidence type="ECO:0000256" key="14">
    <source>
        <dbReference type="RuleBase" id="RU000554"/>
    </source>
</evidence>
<feature type="domain" description="Uroporphyrinogen decarboxylase (URO-D)" evidence="16">
    <location>
        <begin position="27"/>
        <end position="36"/>
    </location>
</feature>
<evidence type="ECO:0000256" key="11">
    <source>
        <dbReference type="ARBA" id="ARBA00045708"/>
    </source>
</evidence>
<dbReference type="CDD" id="cd00717">
    <property type="entry name" value="URO-D"/>
    <property type="match status" value="1"/>
</dbReference>
<dbReference type="GO" id="GO:0006783">
    <property type="term" value="P:heme biosynthetic process"/>
    <property type="evidence" value="ECO:0007669"/>
    <property type="project" value="TreeGrafter"/>
</dbReference>